<dbReference type="RefSeq" id="WP_260574955.1">
    <property type="nucleotide sequence ID" value="NZ_CP104205.1"/>
</dbReference>
<keyword evidence="1" id="KW-1133">Transmembrane helix</keyword>
<keyword evidence="1" id="KW-0812">Transmembrane</keyword>
<evidence type="ECO:0000313" key="3">
    <source>
        <dbReference type="Proteomes" id="UP001059209"/>
    </source>
</evidence>
<dbReference type="PANTHER" id="PTHR37947">
    <property type="entry name" value="BLL2462 PROTEIN"/>
    <property type="match status" value="1"/>
</dbReference>
<reference evidence="2" key="1">
    <citation type="submission" date="2022-09" db="EMBL/GenBank/DDBJ databases">
        <title>Maribacter litopenaei sp. nov., isolated from the intestinal tract of the Pacific White Shrimp, Litopenaeus vannamei.</title>
        <authorList>
            <person name="Kim S.Y."/>
            <person name="Hwang C.Y."/>
        </authorList>
    </citation>
    <scope>NUCLEOTIDE SEQUENCE</scope>
    <source>
        <strain evidence="2">HL-LV01</strain>
    </source>
</reference>
<dbReference type="Proteomes" id="UP001059209">
    <property type="component" value="Chromosome"/>
</dbReference>
<proteinExistence type="predicted"/>
<keyword evidence="1" id="KW-0472">Membrane</keyword>
<gene>
    <name evidence="2" type="ORF">NYZ99_08980</name>
</gene>
<dbReference type="EMBL" id="CP104205">
    <property type="protein sequence ID" value="UWX56318.1"/>
    <property type="molecule type" value="Genomic_DNA"/>
</dbReference>
<protein>
    <submittedName>
        <fullName evidence="2">Uncharacterized protein</fullName>
    </submittedName>
</protein>
<evidence type="ECO:0000256" key="1">
    <source>
        <dbReference type="SAM" id="Phobius"/>
    </source>
</evidence>
<sequence>MHDILLDSEIRGVNINSPLLSVFGDESWKKGIWMGTDIWRWRAQSYRNSGDFSNFDEFMGKLVRYFTANGQRDRLNLEYNTIFEGSNAAIVTATYFDEAYLFDPNATLNITVVNSENQNSSTRFMAIRSGYYEADLSNLTPGAYDFSVKVEGENISKNGSFVISDFDLEKQFVSSDYNKMAMLANNTGGSSIYPNQIDALIEDLNSNNNYLPTRKSIENIVSLIDYRILLAIIVLAFTLEWFLRKYNGLI</sequence>
<accession>A0ABY5YB89</accession>
<dbReference type="PANTHER" id="PTHR37947:SF1">
    <property type="entry name" value="BLL2462 PROTEIN"/>
    <property type="match status" value="1"/>
</dbReference>
<organism evidence="2 3">
    <name type="scientific">Maribacter litopenaei</name>
    <dbReference type="NCBI Taxonomy" id="2976127"/>
    <lineage>
        <taxon>Bacteria</taxon>
        <taxon>Pseudomonadati</taxon>
        <taxon>Bacteroidota</taxon>
        <taxon>Flavobacteriia</taxon>
        <taxon>Flavobacteriales</taxon>
        <taxon>Flavobacteriaceae</taxon>
        <taxon>Maribacter</taxon>
    </lineage>
</organism>
<evidence type="ECO:0000313" key="2">
    <source>
        <dbReference type="EMBL" id="UWX56318.1"/>
    </source>
</evidence>
<name>A0ABY5YB89_9FLAO</name>
<feature type="transmembrane region" description="Helical" evidence="1">
    <location>
        <begin position="224"/>
        <end position="243"/>
    </location>
</feature>
<keyword evidence="3" id="KW-1185">Reference proteome</keyword>